<protein>
    <submittedName>
        <fullName evidence="2">Uncharacterized protein</fullName>
    </submittedName>
</protein>
<dbReference type="AlphaFoldDB" id="A0ABD2YHN9"/>
<evidence type="ECO:0000256" key="1">
    <source>
        <dbReference type="SAM" id="MobiDB-lite"/>
    </source>
</evidence>
<dbReference type="EMBL" id="JBJUIK010000013">
    <property type="protein sequence ID" value="KAL3506893.1"/>
    <property type="molecule type" value="Genomic_DNA"/>
</dbReference>
<reference evidence="2 3" key="1">
    <citation type="submission" date="2024-11" db="EMBL/GenBank/DDBJ databases">
        <title>A near-complete genome assembly of Cinchona calisaya.</title>
        <authorList>
            <person name="Lian D.C."/>
            <person name="Zhao X.W."/>
            <person name="Wei L."/>
        </authorList>
    </citation>
    <scope>NUCLEOTIDE SEQUENCE [LARGE SCALE GENOMIC DNA]</scope>
    <source>
        <tissue evidence="2">Nenye</tissue>
    </source>
</reference>
<name>A0ABD2YHN9_9GENT</name>
<feature type="region of interest" description="Disordered" evidence="1">
    <location>
        <begin position="141"/>
        <end position="175"/>
    </location>
</feature>
<feature type="compositionally biased region" description="Basic and acidic residues" evidence="1">
    <location>
        <begin position="143"/>
        <end position="155"/>
    </location>
</feature>
<feature type="compositionally biased region" description="Polar residues" evidence="1">
    <location>
        <begin position="156"/>
        <end position="173"/>
    </location>
</feature>
<organism evidence="2 3">
    <name type="scientific">Cinchona calisaya</name>
    <dbReference type="NCBI Taxonomy" id="153742"/>
    <lineage>
        <taxon>Eukaryota</taxon>
        <taxon>Viridiplantae</taxon>
        <taxon>Streptophyta</taxon>
        <taxon>Embryophyta</taxon>
        <taxon>Tracheophyta</taxon>
        <taxon>Spermatophyta</taxon>
        <taxon>Magnoliopsida</taxon>
        <taxon>eudicotyledons</taxon>
        <taxon>Gunneridae</taxon>
        <taxon>Pentapetalae</taxon>
        <taxon>asterids</taxon>
        <taxon>lamiids</taxon>
        <taxon>Gentianales</taxon>
        <taxon>Rubiaceae</taxon>
        <taxon>Cinchonoideae</taxon>
        <taxon>Cinchoneae</taxon>
        <taxon>Cinchona</taxon>
    </lineage>
</organism>
<keyword evidence="3" id="KW-1185">Reference proteome</keyword>
<gene>
    <name evidence="2" type="ORF">ACH5RR_032275</name>
</gene>
<comment type="caution">
    <text evidence="2">The sequence shown here is derived from an EMBL/GenBank/DDBJ whole genome shotgun (WGS) entry which is preliminary data.</text>
</comment>
<evidence type="ECO:0000313" key="3">
    <source>
        <dbReference type="Proteomes" id="UP001630127"/>
    </source>
</evidence>
<evidence type="ECO:0000313" key="2">
    <source>
        <dbReference type="EMBL" id="KAL3506893.1"/>
    </source>
</evidence>
<accession>A0ABD2YHN9</accession>
<proteinExistence type="predicted"/>
<dbReference type="Proteomes" id="UP001630127">
    <property type="component" value="Unassembled WGS sequence"/>
</dbReference>
<sequence length="272" mass="30572">MAEKLDECLKKFTLSADELARIDLDGIKIQTMVEVYQRSLIGKMVVPVWNSPIHWYSRELGFKIRRVFKGVKEVVLYEIGAKEGKHPKILVDVDVSKLLLRETLVKLAGYFEKSHGNINPTNSIVKASQFRSWLKAQSGKSLSSERRTSATKDSLRANSQMAWRSTVKGSNPPQVEVHQGKEFDTITTSRLDMVGQANTTNCQRNEEGIGHNSSPMQTNHIHKGEVVATIPTDMGLELSSISVNKEKETNEVIVVARYSMVQQAKMEKKESI</sequence>